<sequence>MYICCITFKSLRESPLITPDSVGMPDWMDGKSIVNVVKHTINDTEMAGG</sequence>
<dbReference type="AlphaFoldDB" id="A0A101M1C8"/>
<comment type="caution">
    <text evidence="1">The sequence shown here is derived from an EMBL/GenBank/DDBJ whole genome shotgun (WGS) entry which is preliminary data.</text>
</comment>
<evidence type="ECO:0000313" key="1">
    <source>
        <dbReference type="EMBL" id="KUM49241.1"/>
    </source>
</evidence>
<accession>A0A101M1C8</accession>
<name>A0A101M1C8_PICGL</name>
<organism evidence="1">
    <name type="scientific">Picea glauca</name>
    <name type="common">White spruce</name>
    <name type="synonym">Pinus glauca</name>
    <dbReference type="NCBI Taxonomy" id="3330"/>
    <lineage>
        <taxon>Eukaryota</taxon>
        <taxon>Viridiplantae</taxon>
        <taxon>Streptophyta</taxon>
        <taxon>Embryophyta</taxon>
        <taxon>Tracheophyta</taxon>
        <taxon>Spermatophyta</taxon>
        <taxon>Pinopsida</taxon>
        <taxon>Pinidae</taxon>
        <taxon>Conifers I</taxon>
        <taxon>Pinales</taxon>
        <taxon>Pinaceae</taxon>
        <taxon>Picea</taxon>
    </lineage>
</organism>
<dbReference type="EMBL" id="LKAM01000003">
    <property type="protein sequence ID" value="KUM49241.1"/>
    <property type="molecule type" value="Genomic_DNA"/>
</dbReference>
<keyword evidence="1" id="KW-0496">Mitochondrion</keyword>
<geneLocation type="mitochondrion" evidence="1"/>
<reference evidence="1" key="1">
    <citation type="journal article" date="2015" name="Genome Biol. Evol.">
        <title>Organellar Genomes of White Spruce (Picea glauca): Assembly and Annotation.</title>
        <authorList>
            <person name="Jackman S.D."/>
            <person name="Warren R.L."/>
            <person name="Gibb E.A."/>
            <person name="Vandervalk B.P."/>
            <person name="Mohamadi H."/>
            <person name="Chu J."/>
            <person name="Raymond A."/>
            <person name="Pleasance S."/>
            <person name="Coope R."/>
            <person name="Wildung M.R."/>
            <person name="Ritland C.E."/>
            <person name="Bousquet J."/>
            <person name="Jones S.J."/>
            <person name="Bohlmann J."/>
            <person name="Birol I."/>
        </authorList>
    </citation>
    <scope>NUCLEOTIDE SEQUENCE [LARGE SCALE GENOMIC DNA]</scope>
    <source>
        <tissue evidence="1">Flushing bud</tissue>
    </source>
</reference>
<gene>
    <name evidence="1" type="ORF">ABT39_MTgene3790</name>
</gene>
<proteinExistence type="predicted"/>
<protein>
    <submittedName>
        <fullName evidence="1">Uncharacterized protein</fullName>
    </submittedName>
</protein>